<keyword evidence="5" id="KW-1133">Transmembrane helix</keyword>
<gene>
    <name evidence="10" type="ORF">A6769_20305</name>
</gene>
<sequence length="470" mass="50470">MVMTLAARFLQIKIIQDSLPMDSQHRPSPDSEEQKTSKKQKRGIGGIGWAVLGAVFFGSLLAIGILPRLGQKSELQAAVKEASTLASVNVITPRRATGATKVELPGSVVAQNQTTIYARSTGYLRRWYADIGDRVRAGQLLAEIDSPDTDQQVLQAKAELVQAQANVSQTRANLAKSVSDLKQARANLLIARQSWERWQVLVKQGAVPQQDADTKYATYQANLASVEAAQNTINSDSANIKAAQANAYASQANFQRNTVLQSYKKVIAPFAGVITARNVNTGVLISAGNGNTSTSNTNTSNSNSSLYTIAAYDNLKVNVSVPQSLSQSLETGQTAQITVRELPQRVFTGKVVRTSNAIDPTTRTLLTQLEVHNSDATLRPGMYANVRFAINRANPPFVVPDSALVVNAGGTQVATVTKDHTVHYQKVAVGRDYGTEVEITSGLTGNESLIATPTVDETEGLRVQPVAPTK</sequence>
<evidence type="ECO:0000313" key="10">
    <source>
        <dbReference type="EMBL" id="RCJ35097.1"/>
    </source>
</evidence>
<dbReference type="NCBIfam" id="TIGR01730">
    <property type="entry name" value="RND_mfp"/>
    <property type="match status" value="1"/>
</dbReference>
<accession>A0A367REY5</accession>
<feature type="transmembrane region" description="Helical" evidence="5">
    <location>
        <begin position="44"/>
        <end position="66"/>
    </location>
</feature>
<evidence type="ECO:0000259" key="9">
    <source>
        <dbReference type="Pfam" id="PF25967"/>
    </source>
</evidence>
<evidence type="ECO:0000256" key="2">
    <source>
        <dbReference type="ARBA" id="ARBA00009477"/>
    </source>
</evidence>
<organism evidence="10 11">
    <name type="scientific">Nostoc punctiforme NIES-2108</name>
    <dbReference type="NCBI Taxonomy" id="1356359"/>
    <lineage>
        <taxon>Bacteria</taxon>
        <taxon>Bacillati</taxon>
        <taxon>Cyanobacteriota</taxon>
        <taxon>Cyanophyceae</taxon>
        <taxon>Nostocales</taxon>
        <taxon>Nostocaceae</taxon>
        <taxon>Nostoc</taxon>
    </lineage>
</organism>
<evidence type="ECO:0000259" key="7">
    <source>
        <dbReference type="Pfam" id="PF25917"/>
    </source>
</evidence>
<evidence type="ECO:0000259" key="8">
    <source>
        <dbReference type="Pfam" id="PF25954"/>
    </source>
</evidence>
<dbReference type="PANTHER" id="PTHR30469:SF37">
    <property type="entry name" value="RAGD PROTEIN"/>
    <property type="match status" value="1"/>
</dbReference>
<dbReference type="InterPro" id="IPR058624">
    <property type="entry name" value="MdtA-like_HH"/>
</dbReference>
<comment type="similarity">
    <text evidence="2">Belongs to the membrane fusion protein (MFP) (TC 8.A.1) family.</text>
</comment>
<dbReference type="Pfam" id="PF25917">
    <property type="entry name" value="BSH_RND"/>
    <property type="match status" value="1"/>
</dbReference>
<evidence type="ECO:0000313" key="11">
    <source>
        <dbReference type="Proteomes" id="UP000252085"/>
    </source>
</evidence>
<keyword evidence="3" id="KW-0813">Transport</keyword>
<protein>
    <submittedName>
        <fullName evidence="10">Uncharacterized protein</fullName>
    </submittedName>
</protein>
<name>A0A367REY5_NOSPU</name>
<dbReference type="Gene3D" id="2.40.420.20">
    <property type="match status" value="1"/>
</dbReference>
<evidence type="ECO:0000256" key="1">
    <source>
        <dbReference type="ARBA" id="ARBA00004196"/>
    </source>
</evidence>
<dbReference type="Gene3D" id="2.40.30.170">
    <property type="match status" value="1"/>
</dbReference>
<dbReference type="AlphaFoldDB" id="A0A367REY5"/>
<feature type="domain" description="CusB-like beta-barrel" evidence="8">
    <location>
        <begin position="317"/>
        <end position="389"/>
    </location>
</feature>
<dbReference type="Proteomes" id="UP000252085">
    <property type="component" value="Unassembled WGS sequence"/>
</dbReference>
<feature type="domain" description="Multidrug resistance protein MdtA-like barrel-sandwich hybrid" evidence="7">
    <location>
        <begin position="113"/>
        <end position="290"/>
    </location>
</feature>
<dbReference type="GO" id="GO:1990281">
    <property type="term" value="C:efflux pump complex"/>
    <property type="evidence" value="ECO:0007669"/>
    <property type="project" value="TreeGrafter"/>
</dbReference>
<dbReference type="Pfam" id="PF25967">
    <property type="entry name" value="RND-MFP_C"/>
    <property type="match status" value="1"/>
</dbReference>
<dbReference type="Pfam" id="PF25954">
    <property type="entry name" value="Beta-barrel_RND_2"/>
    <property type="match status" value="1"/>
</dbReference>
<feature type="region of interest" description="Disordered" evidence="4">
    <location>
        <begin position="20"/>
        <end position="41"/>
    </location>
</feature>
<keyword evidence="5" id="KW-0812">Transmembrane</keyword>
<dbReference type="FunFam" id="2.40.30.170:FF:000010">
    <property type="entry name" value="Efflux RND transporter periplasmic adaptor subunit"/>
    <property type="match status" value="1"/>
</dbReference>
<evidence type="ECO:0000256" key="5">
    <source>
        <dbReference type="SAM" id="Phobius"/>
    </source>
</evidence>
<feature type="domain" description="Multidrug resistance protein MdtA-like C-terminal permuted SH3" evidence="9">
    <location>
        <begin position="398"/>
        <end position="450"/>
    </location>
</feature>
<dbReference type="PANTHER" id="PTHR30469">
    <property type="entry name" value="MULTIDRUG RESISTANCE PROTEIN MDTA"/>
    <property type="match status" value="1"/>
</dbReference>
<evidence type="ECO:0000256" key="4">
    <source>
        <dbReference type="SAM" id="MobiDB-lite"/>
    </source>
</evidence>
<feature type="compositionally biased region" description="Basic and acidic residues" evidence="4">
    <location>
        <begin position="23"/>
        <end position="36"/>
    </location>
</feature>
<comment type="caution">
    <text evidence="10">The sequence shown here is derived from an EMBL/GenBank/DDBJ whole genome shotgun (WGS) entry which is preliminary data.</text>
</comment>
<dbReference type="InterPro" id="IPR058792">
    <property type="entry name" value="Beta-barrel_RND_2"/>
</dbReference>
<dbReference type="InterPro" id="IPR006143">
    <property type="entry name" value="RND_pump_MFP"/>
</dbReference>
<evidence type="ECO:0000256" key="3">
    <source>
        <dbReference type="ARBA" id="ARBA00022448"/>
    </source>
</evidence>
<proteinExistence type="inferred from homology"/>
<dbReference type="InterPro" id="IPR058625">
    <property type="entry name" value="MdtA-like_BSH"/>
</dbReference>
<dbReference type="GO" id="GO:0015562">
    <property type="term" value="F:efflux transmembrane transporter activity"/>
    <property type="evidence" value="ECO:0007669"/>
    <property type="project" value="TreeGrafter"/>
</dbReference>
<dbReference type="InterPro" id="IPR058627">
    <property type="entry name" value="MdtA-like_C"/>
</dbReference>
<feature type="domain" description="Multidrug resistance protein MdtA-like alpha-helical hairpin" evidence="6">
    <location>
        <begin position="177"/>
        <end position="244"/>
    </location>
</feature>
<dbReference type="Gene3D" id="1.10.287.470">
    <property type="entry name" value="Helix hairpin bin"/>
    <property type="match status" value="2"/>
</dbReference>
<reference evidence="11" key="1">
    <citation type="submission" date="2016-04" db="EMBL/GenBank/DDBJ databases">
        <authorList>
            <person name="Tabuchi Yagui T.R."/>
        </authorList>
    </citation>
    <scope>NUCLEOTIDE SEQUENCE [LARGE SCALE GENOMIC DNA]</scope>
</reference>
<comment type="subcellular location">
    <subcellularLocation>
        <location evidence="1">Cell envelope</location>
    </subcellularLocation>
</comment>
<dbReference type="Gene3D" id="2.40.50.100">
    <property type="match status" value="1"/>
</dbReference>
<keyword evidence="5" id="KW-0472">Membrane</keyword>
<dbReference type="Pfam" id="PF25876">
    <property type="entry name" value="HH_MFP_RND"/>
    <property type="match status" value="1"/>
</dbReference>
<dbReference type="SUPFAM" id="SSF111369">
    <property type="entry name" value="HlyD-like secretion proteins"/>
    <property type="match status" value="3"/>
</dbReference>
<evidence type="ECO:0000259" key="6">
    <source>
        <dbReference type="Pfam" id="PF25876"/>
    </source>
</evidence>
<dbReference type="EMBL" id="LXQE01000153">
    <property type="protein sequence ID" value="RCJ35097.1"/>
    <property type="molecule type" value="Genomic_DNA"/>
</dbReference>